<name>A0ABV9S1V9_9PSEU</name>
<keyword evidence="1" id="KW-1133">Transmembrane helix</keyword>
<evidence type="ECO:0000313" key="2">
    <source>
        <dbReference type="EMBL" id="MFC4854417.1"/>
    </source>
</evidence>
<gene>
    <name evidence="2" type="ORF">ACFPCV_12960</name>
</gene>
<reference evidence="3" key="1">
    <citation type="journal article" date="2019" name="Int. J. Syst. Evol. Microbiol.">
        <title>The Global Catalogue of Microorganisms (GCM) 10K type strain sequencing project: providing services to taxonomists for standard genome sequencing and annotation.</title>
        <authorList>
            <consortium name="The Broad Institute Genomics Platform"/>
            <consortium name="The Broad Institute Genome Sequencing Center for Infectious Disease"/>
            <person name="Wu L."/>
            <person name="Ma J."/>
        </authorList>
    </citation>
    <scope>NUCLEOTIDE SEQUENCE [LARGE SCALE GENOMIC DNA]</scope>
    <source>
        <strain evidence="3">ZS-22-S1</strain>
    </source>
</reference>
<feature type="transmembrane region" description="Helical" evidence="1">
    <location>
        <begin position="9"/>
        <end position="28"/>
    </location>
</feature>
<dbReference type="EMBL" id="JBHSIS010000006">
    <property type="protein sequence ID" value="MFC4854417.1"/>
    <property type="molecule type" value="Genomic_DNA"/>
</dbReference>
<sequence length="159" mass="16890">MHFTRARDLVLVGLVTAALVHLLVRVLYGQLPPLPTFAGVTLLVLAVVETVLGFSIRTRIRNPREGRPLQPLTAARAVALAKASSLLGAIMSGAWLGVLAYVLPRRSEITAAADDLPSALVGVMCSALLIAAALWLEWCCRTPDDQDNHPPEPHSGSAA</sequence>
<protein>
    <submittedName>
        <fullName evidence="2">DUF3180 domain-containing protein</fullName>
    </submittedName>
</protein>
<keyword evidence="1" id="KW-0472">Membrane</keyword>
<feature type="transmembrane region" description="Helical" evidence="1">
    <location>
        <begin position="34"/>
        <end position="56"/>
    </location>
</feature>
<evidence type="ECO:0000256" key="1">
    <source>
        <dbReference type="SAM" id="Phobius"/>
    </source>
</evidence>
<dbReference type="InterPro" id="IPR021517">
    <property type="entry name" value="DUF3180"/>
</dbReference>
<dbReference type="Proteomes" id="UP001595859">
    <property type="component" value="Unassembled WGS sequence"/>
</dbReference>
<comment type="caution">
    <text evidence="2">The sequence shown here is derived from an EMBL/GenBank/DDBJ whole genome shotgun (WGS) entry which is preliminary data.</text>
</comment>
<organism evidence="2 3">
    <name type="scientific">Actinophytocola glycyrrhizae</name>
    <dbReference type="NCBI Taxonomy" id="2044873"/>
    <lineage>
        <taxon>Bacteria</taxon>
        <taxon>Bacillati</taxon>
        <taxon>Actinomycetota</taxon>
        <taxon>Actinomycetes</taxon>
        <taxon>Pseudonocardiales</taxon>
        <taxon>Pseudonocardiaceae</taxon>
    </lineage>
</organism>
<accession>A0ABV9S1V9</accession>
<feature type="transmembrane region" description="Helical" evidence="1">
    <location>
        <begin position="77"/>
        <end position="104"/>
    </location>
</feature>
<keyword evidence="3" id="KW-1185">Reference proteome</keyword>
<feature type="transmembrane region" description="Helical" evidence="1">
    <location>
        <begin position="116"/>
        <end position="136"/>
    </location>
</feature>
<keyword evidence="1" id="KW-0812">Transmembrane</keyword>
<dbReference type="Pfam" id="PF11377">
    <property type="entry name" value="DUF3180"/>
    <property type="match status" value="1"/>
</dbReference>
<proteinExistence type="predicted"/>
<dbReference type="RefSeq" id="WP_378056362.1">
    <property type="nucleotide sequence ID" value="NZ_JBHSIS010000006.1"/>
</dbReference>
<evidence type="ECO:0000313" key="3">
    <source>
        <dbReference type="Proteomes" id="UP001595859"/>
    </source>
</evidence>